<proteinExistence type="predicted"/>
<sequence length="1065" mass="121047">MSNFVEEASFEVSYAPTHIKKWRSSKTGLSITYINQPSPVVNGYFAVATECVDDSGCPHTLEHLVFMGSHKYPYKGLLDTVGNRLYSSTNAWTAVDQTVYTLTTAGWDGFKSLLPIYLDHLLNPTLTDEACLTEVYHIDGEGKEKGVVFSEMQGIESQSWFISLLNMQRQMYPEWSGYSSETGGLMSELRKLTNDQIKDFHKQMYRPDNLCVIITGTVDETELLNVMGKFDDELPSLEENVNRKRPFVDSPSIPTLEQTIVKEVEFPDDDESMGEIFIAWIGANCDDILIATAIDQVGAYFTDSAISLFNKKLVEIESPYATDIDYSTDEYINIAFTFSLNGVPTEKLKEVDLKLKELIQEQCKPENIDLEYMRQLINQQKLKFVSYVENSSTRLSNIAISEFIYGDPKDASTLARWTQNLTEYEELLTWDAKQWSELISKWFVENKSVSILGRPSVKLQKALKKEKKEISRGIKEKYGKEGLEKLAENLKKAEEINDRPIPDDLLLQFETPDPSKIQFIETTSYKAGKNHEVEYDSVAQNSEFSASLEKDGSLKSPLFFHFENYKSQFTSINIVMSSAVVSPELLRYCSIFEEIFSLPIQDGEKVIPYEDVIQQLNEDLLDHGFFPGYQGRYELLNIKMKFEASKYSKAIDWLSKIINHSIFDLKRVKIIVEKIINSNPDKKRNEESMMNSARDRTIYTEKSVKKAQDFIYTETFYKELLEKIENDEFEEISKDLATFRNQLFNVDNMKVFLVGNCEVLQNPISSWDNFIKETNERVSSNGDLSSSISALPRSFEYKSKIGEEGCKYAHLVTTPATETSHLIASTSISTNYLDEDINKIALACEVFCAVEGPFWRGIRGTGLAYGVSIRRSLETGYLNFVIYRGSDAEKTWLVARDIINEFAEGKKLFDDITIENSIASIVNECANQESNAYDAANNKINDNIIRKRGPNYSSKFLHQLRQITSEDLVNITKKYFQPLFNSKTSLVFSCIPESNVDSFEKFLIEQGFDVTVEKVNAEGSNSDAEEEDSCCSGSETESGSSGESDDDDDSEEEETGSENESEEED</sequence>
<dbReference type="InterPro" id="IPR011765">
    <property type="entry name" value="Pept_M16_N"/>
</dbReference>
<dbReference type="SUPFAM" id="SSF63411">
    <property type="entry name" value="LuxS/MPP-like metallohydrolase"/>
    <property type="match status" value="4"/>
</dbReference>
<comment type="caution">
    <text evidence="4">The sequence shown here is derived from an EMBL/GenBank/DDBJ whole genome shotgun (WGS) entry which is preliminary data.</text>
</comment>
<dbReference type="EMBL" id="CAKXYY010000005">
    <property type="protein sequence ID" value="CAH2352017.1"/>
    <property type="molecule type" value="Genomic_DNA"/>
</dbReference>
<dbReference type="OrthoDB" id="4953at2759"/>
<evidence type="ECO:0000256" key="1">
    <source>
        <dbReference type="SAM" id="MobiDB-lite"/>
    </source>
</evidence>
<feature type="domain" description="Peptidase M16 C-terminal" evidence="3">
    <location>
        <begin position="191"/>
        <end position="330"/>
    </location>
</feature>
<evidence type="ECO:0000313" key="5">
    <source>
        <dbReference type="Proteomes" id="UP000837801"/>
    </source>
</evidence>
<name>A0A9P0QMJ5_9ASCO</name>
<dbReference type="PANTHER" id="PTHR43016:SF16">
    <property type="entry name" value="METALLOPROTEASE, PUTATIVE (AFU_ORTHOLOGUE AFUA_4G07610)-RELATED"/>
    <property type="match status" value="1"/>
</dbReference>
<dbReference type="Pfam" id="PF00675">
    <property type="entry name" value="Peptidase_M16"/>
    <property type="match status" value="1"/>
</dbReference>
<dbReference type="InterPro" id="IPR011249">
    <property type="entry name" value="Metalloenz_LuxS/M16"/>
</dbReference>
<dbReference type="FunFam" id="3.30.830.10:FF:000031">
    <property type="entry name" value="Putative zinc metalloprotease"/>
    <property type="match status" value="1"/>
</dbReference>
<feature type="domain" description="Peptidase M16 N-terminal" evidence="2">
    <location>
        <begin position="53"/>
        <end position="134"/>
    </location>
</feature>
<evidence type="ECO:0000313" key="4">
    <source>
        <dbReference type="EMBL" id="CAH2352017.1"/>
    </source>
</evidence>
<accession>A0A9P0QMJ5</accession>
<keyword evidence="5" id="KW-1185">Reference proteome</keyword>
<feature type="compositionally biased region" description="Low complexity" evidence="1">
    <location>
        <begin position="1030"/>
        <end position="1042"/>
    </location>
</feature>
<dbReference type="InterPro" id="IPR007863">
    <property type="entry name" value="Peptidase_M16_C"/>
</dbReference>
<dbReference type="AlphaFoldDB" id="A0A9P0QMJ5"/>
<dbReference type="Pfam" id="PF05193">
    <property type="entry name" value="Peptidase_M16_C"/>
    <property type="match status" value="1"/>
</dbReference>
<gene>
    <name evidence="4" type="ORF">CLIB1423_05S03752</name>
</gene>
<evidence type="ECO:0000259" key="3">
    <source>
        <dbReference type="Pfam" id="PF05193"/>
    </source>
</evidence>
<organism evidence="4 5">
    <name type="scientific">[Candida] railenensis</name>
    <dbReference type="NCBI Taxonomy" id="45579"/>
    <lineage>
        <taxon>Eukaryota</taxon>
        <taxon>Fungi</taxon>
        <taxon>Dikarya</taxon>
        <taxon>Ascomycota</taxon>
        <taxon>Saccharomycotina</taxon>
        <taxon>Pichiomycetes</taxon>
        <taxon>Debaryomycetaceae</taxon>
        <taxon>Kurtzmaniella</taxon>
    </lineage>
</organism>
<evidence type="ECO:0008006" key="6">
    <source>
        <dbReference type="Google" id="ProtNLM"/>
    </source>
</evidence>
<dbReference type="Gene3D" id="3.30.830.10">
    <property type="entry name" value="Metalloenzyme, LuxS/M16 peptidase-like"/>
    <property type="match status" value="4"/>
</dbReference>
<dbReference type="GO" id="GO:0046872">
    <property type="term" value="F:metal ion binding"/>
    <property type="evidence" value="ECO:0007669"/>
    <property type="project" value="InterPro"/>
</dbReference>
<protein>
    <recommendedName>
        <fullName evidence="6">Zinc metalloprotease</fullName>
    </recommendedName>
</protein>
<feature type="region of interest" description="Disordered" evidence="1">
    <location>
        <begin position="1016"/>
        <end position="1065"/>
    </location>
</feature>
<feature type="compositionally biased region" description="Acidic residues" evidence="1">
    <location>
        <begin position="1043"/>
        <end position="1065"/>
    </location>
</feature>
<dbReference type="FunFam" id="3.30.830.10:FF:000015">
    <property type="entry name" value="Putative zinc metalloprotease"/>
    <property type="match status" value="1"/>
</dbReference>
<dbReference type="Proteomes" id="UP000837801">
    <property type="component" value="Unassembled WGS sequence"/>
</dbReference>
<evidence type="ECO:0000259" key="2">
    <source>
        <dbReference type="Pfam" id="PF00675"/>
    </source>
</evidence>
<reference evidence="4" key="1">
    <citation type="submission" date="2022-03" db="EMBL/GenBank/DDBJ databases">
        <authorList>
            <person name="Legras J.-L."/>
            <person name="Devillers H."/>
            <person name="Grondin C."/>
        </authorList>
    </citation>
    <scope>NUCLEOTIDE SEQUENCE</scope>
    <source>
        <strain evidence="4">CLIB 1423</strain>
    </source>
</reference>
<dbReference type="PANTHER" id="PTHR43016">
    <property type="entry name" value="PRESEQUENCE PROTEASE"/>
    <property type="match status" value="1"/>
</dbReference>